<comment type="caution">
    <text evidence="3">The sequence shown here is derived from an EMBL/GenBank/DDBJ whole genome shotgun (WGS) entry which is preliminary data.</text>
</comment>
<feature type="transmembrane region" description="Helical" evidence="1">
    <location>
        <begin position="153"/>
        <end position="169"/>
    </location>
</feature>
<feature type="transmembrane region" description="Helical" evidence="1">
    <location>
        <begin position="98"/>
        <end position="117"/>
    </location>
</feature>
<dbReference type="Proteomes" id="UP000007151">
    <property type="component" value="Unassembled WGS sequence"/>
</dbReference>
<dbReference type="AlphaFoldDB" id="A0A212F0M8"/>
<evidence type="ECO:0000313" key="4">
    <source>
        <dbReference type="Proteomes" id="UP000007151"/>
    </source>
</evidence>
<keyword evidence="1" id="KW-1133">Transmembrane helix</keyword>
<reference evidence="3 4" key="1">
    <citation type="journal article" date="2011" name="Cell">
        <title>The monarch butterfly genome yields insights into long-distance migration.</title>
        <authorList>
            <person name="Zhan S."/>
            <person name="Merlin C."/>
            <person name="Boore J.L."/>
            <person name="Reppert S.M."/>
        </authorList>
    </citation>
    <scope>NUCLEOTIDE SEQUENCE [LARGE SCALE GENOMIC DNA]</scope>
    <source>
        <strain evidence="3">F-2</strain>
    </source>
</reference>
<keyword evidence="1" id="KW-0812">Transmembrane</keyword>
<evidence type="ECO:0000256" key="2">
    <source>
        <dbReference type="SAM" id="SignalP"/>
    </source>
</evidence>
<evidence type="ECO:0000313" key="3">
    <source>
        <dbReference type="EMBL" id="OWR47299.1"/>
    </source>
</evidence>
<keyword evidence="4" id="KW-1185">Reference proteome</keyword>
<feature type="signal peptide" evidence="2">
    <location>
        <begin position="1"/>
        <end position="23"/>
    </location>
</feature>
<organism evidence="3 4">
    <name type="scientific">Danaus plexippus plexippus</name>
    <dbReference type="NCBI Taxonomy" id="278856"/>
    <lineage>
        <taxon>Eukaryota</taxon>
        <taxon>Metazoa</taxon>
        <taxon>Ecdysozoa</taxon>
        <taxon>Arthropoda</taxon>
        <taxon>Hexapoda</taxon>
        <taxon>Insecta</taxon>
        <taxon>Pterygota</taxon>
        <taxon>Neoptera</taxon>
        <taxon>Endopterygota</taxon>
        <taxon>Lepidoptera</taxon>
        <taxon>Glossata</taxon>
        <taxon>Ditrysia</taxon>
        <taxon>Papilionoidea</taxon>
        <taxon>Nymphalidae</taxon>
        <taxon>Danainae</taxon>
        <taxon>Danaini</taxon>
        <taxon>Danaina</taxon>
        <taxon>Danaus</taxon>
        <taxon>Danaus</taxon>
    </lineage>
</organism>
<dbReference type="EMBL" id="AGBW02011058">
    <property type="protein sequence ID" value="OWR47299.1"/>
    <property type="molecule type" value="Genomic_DNA"/>
</dbReference>
<proteinExistence type="predicted"/>
<keyword evidence="1" id="KW-0472">Membrane</keyword>
<dbReference type="KEGG" id="dpl:KGM_203734"/>
<dbReference type="InParanoid" id="A0A212F0M8"/>
<keyword evidence="2" id="KW-0732">Signal</keyword>
<gene>
    <name evidence="3" type="ORF">KGM_203734</name>
</gene>
<accession>A0A212F0M8</accession>
<protein>
    <submittedName>
        <fullName evidence="3">Uncharacterized protein</fullName>
    </submittedName>
</protein>
<evidence type="ECO:0000256" key="1">
    <source>
        <dbReference type="SAM" id="Phobius"/>
    </source>
</evidence>
<sequence length="243" mass="27498">MGLAQSIVFLLSALLTLLASANGCTRKVYIACRKPAPCGNLSRHRAMDKAVVQELIVLLVTLLLSYLESCYGCTRHTYIDCDPRNPLCEKKGKLKMNYLNEFVLVFLHIAVSILNLSQGCRNKKHCKDPNCFPCNHFGGPKVRSKLEIKLKKLFGVLFLMLVYVLSSVACCKRRQNCQKYCLPCKYKGPIIEVLYPKEINEINNYSNANIFYLQSIIVQTFDKTNTCGVSGRVRRVAMCLTRL</sequence>
<feature type="chain" id="PRO_5012329493" evidence="2">
    <location>
        <begin position="24"/>
        <end position="243"/>
    </location>
</feature>
<name>A0A212F0M8_DANPL</name>